<accession>W4RKD2</accession>
<feature type="transmembrane region" description="Helical" evidence="1">
    <location>
        <begin position="20"/>
        <end position="37"/>
    </location>
</feature>
<feature type="transmembrane region" description="Helical" evidence="1">
    <location>
        <begin position="82"/>
        <end position="99"/>
    </location>
</feature>
<evidence type="ECO:0000256" key="1">
    <source>
        <dbReference type="SAM" id="Phobius"/>
    </source>
</evidence>
<organism evidence="2 3">
    <name type="scientific">Mesobacillus boroniphilus JCM 21738</name>
    <dbReference type="NCBI Taxonomy" id="1294265"/>
    <lineage>
        <taxon>Bacteria</taxon>
        <taxon>Bacillati</taxon>
        <taxon>Bacillota</taxon>
        <taxon>Bacilli</taxon>
        <taxon>Bacillales</taxon>
        <taxon>Bacillaceae</taxon>
        <taxon>Mesobacillus</taxon>
    </lineage>
</organism>
<dbReference type="Proteomes" id="UP000018949">
    <property type="component" value="Unassembled WGS sequence"/>
</dbReference>
<gene>
    <name evidence="2" type="ORF">JCM21738_702</name>
</gene>
<evidence type="ECO:0000313" key="3">
    <source>
        <dbReference type="Proteomes" id="UP000018949"/>
    </source>
</evidence>
<keyword evidence="1" id="KW-0812">Transmembrane</keyword>
<keyword evidence="1" id="KW-0472">Membrane</keyword>
<reference evidence="2 3" key="1">
    <citation type="submission" date="2013-12" db="EMBL/GenBank/DDBJ databases">
        <title>NBRP : Genome information of microbial organism related human and environment.</title>
        <authorList>
            <person name="Hattori M."/>
            <person name="Oshima K."/>
            <person name="Inaba H."/>
            <person name="Suda W."/>
            <person name="Sakamoto M."/>
            <person name="Iino T."/>
            <person name="Kitahara M."/>
            <person name="Oshida Y."/>
            <person name="Iida T."/>
            <person name="Kudo T."/>
            <person name="Itoh T."/>
            <person name="Ahmed I."/>
            <person name="Ohkuma M."/>
        </authorList>
    </citation>
    <scope>NUCLEOTIDE SEQUENCE [LARGE SCALE GENOMIC DNA]</scope>
    <source>
        <strain evidence="2 3">JCM 21738</strain>
    </source>
</reference>
<name>W4RKD2_9BACI</name>
<dbReference type="eggNOG" id="COG0265">
    <property type="taxonomic scope" value="Bacteria"/>
</dbReference>
<dbReference type="AlphaFoldDB" id="W4RKD2"/>
<protein>
    <submittedName>
        <fullName evidence="2">Cell division topological determinant MinJ</fullName>
    </submittedName>
</protein>
<sequence>MAQDWFIELLKGTGRLLLHPVFYYSIFLAAVLGISRVKRERKNFTVRAKDAYFELRQLFPLGLLVGLIISIITIAAGIAIPFGAIVLIATATLLLSLLTKVRLLTPAYTIGVAFFA</sequence>
<keyword evidence="2" id="KW-0132">Cell division</keyword>
<keyword evidence="2" id="KW-0131">Cell cycle</keyword>
<feature type="transmembrane region" description="Helical" evidence="1">
    <location>
        <begin position="58"/>
        <end position="76"/>
    </location>
</feature>
<comment type="caution">
    <text evidence="2">The sequence shown here is derived from an EMBL/GenBank/DDBJ whole genome shotgun (WGS) entry which is preliminary data.</text>
</comment>
<dbReference type="GO" id="GO:0051301">
    <property type="term" value="P:cell division"/>
    <property type="evidence" value="ECO:0007669"/>
    <property type="project" value="UniProtKB-KW"/>
</dbReference>
<dbReference type="RefSeq" id="WP_243462860.1">
    <property type="nucleotide sequence ID" value="NZ_BAUW01000005.1"/>
</dbReference>
<evidence type="ECO:0000313" key="2">
    <source>
        <dbReference type="EMBL" id="GAE44024.1"/>
    </source>
</evidence>
<keyword evidence="3" id="KW-1185">Reference proteome</keyword>
<proteinExistence type="predicted"/>
<keyword evidence="1" id="KW-1133">Transmembrane helix</keyword>
<dbReference type="EMBL" id="BAUW01000005">
    <property type="protein sequence ID" value="GAE44024.1"/>
    <property type="molecule type" value="Genomic_DNA"/>
</dbReference>